<evidence type="ECO:0000256" key="2">
    <source>
        <dbReference type="ARBA" id="ARBA00022723"/>
    </source>
</evidence>
<gene>
    <name evidence="5" type="ORF">SNE40_005975</name>
</gene>
<proteinExistence type="predicted"/>
<feature type="domain" description="DDE Tnp4" evidence="3">
    <location>
        <begin position="169"/>
        <end position="256"/>
    </location>
</feature>
<comment type="cofactor">
    <cofactor evidence="1">
        <name>a divalent metal cation</name>
        <dbReference type="ChEBI" id="CHEBI:60240"/>
    </cofactor>
</comment>
<dbReference type="InterPro" id="IPR027805">
    <property type="entry name" value="Transposase_HTH_dom"/>
</dbReference>
<protein>
    <recommendedName>
        <fullName evidence="7">Transposase</fullName>
    </recommendedName>
</protein>
<evidence type="ECO:0000313" key="5">
    <source>
        <dbReference type="EMBL" id="KAK6186690.1"/>
    </source>
</evidence>
<dbReference type="PANTHER" id="PTHR23080">
    <property type="entry name" value="THAP DOMAIN PROTEIN"/>
    <property type="match status" value="1"/>
</dbReference>
<keyword evidence="6" id="KW-1185">Reference proteome</keyword>
<dbReference type="InterPro" id="IPR027806">
    <property type="entry name" value="HARBI1_dom"/>
</dbReference>
<evidence type="ECO:0000259" key="3">
    <source>
        <dbReference type="Pfam" id="PF13359"/>
    </source>
</evidence>
<dbReference type="EMBL" id="JAZGQO010000005">
    <property type="protein sequence ID" value="KAK6186690.1"/>
    <property type="molecule type" value="Genomic_DNA"/>
</dbReference>
<evidence type="ECO:0000256" key="1">
    <source>
        <dbReference type="ARBA" id="ARBA00001968"/>
    </source>
</evidence>
<organism evidence="5 6">
    <name type="scientific">Patella caerulea</name>
    <name type="common">Rayed Mediterranean limpet</name>
    <dbReference type="NCBI Taxonomy" id="87958"/>
    <lineage>
        <taxon>Eukaryota</taxon>
        <taxon>Metazoa</taxon>
        <taxon>Spiralia</taxon>
        <taxon>Lophotrochozoa</taxon>
        <taxon>Mollusca</taxon>
        <taxon>Gastropoda</taxon>
        <taxon>Patellogastropoda</taxon>
        <taxon>Patelloidea</taxon>
        <taxon>Patellidae</taxon>
        <taxon>Patella</taxon>
    </lineage>
</organism>
<evidence type="ECO:0008006" key="7">
    <source>
        <dbReference type="Google" id="ProtNLM"/>
    </source>
</evidence>
<reference evidence="5 6" key="1">
    <citation type="submission" date="2024-01" db="EMBL/GenBank/DDBJ databases">
        <title>The genome of the rayed Mediterranean limpet Patella caerulea (Linnaeus, 1758).</title>
        <authorList>
            <person name="Anh-Thu Weber A."/>
            <person name="Halstead-Nussloch G."/>
        </authorList>
    </citation>
    <scope>NUCLEOTIDE SEQUENCE [LARGE SCALE GENOMIC DNA]</scope>
    <source>
        <strain evidence="5">AATW-2023a</strain>
        <tissue evidence="5">Whole specimen</tissue>
    </source>
</reference>
<evidence type="ECO:0000313" key="6">
    <source>
        <dbReference type="Proteomes" id="UP001347796"/>
    </source>
</evidence>
<name>A0AAN8QAM7_PATCE</name>
<feature type="domain" description="Transposase Helix-turn-helix" evidence="4">
    <location>
        <begin position="89"/>
        <end position="139"/>
    </location>
</feature>
<accession>A0AAN8QAM7</accession>
<keyword evidence="2" id="KW-0479">Metal-binding</keyword>
<dbReference type="AlphaFoldDB" id="A0AAN8QAM7"/>
<comment type="caution">
    <text evidence="5">The sequence shown here is derived from an EMBL/GenBank/DDBJ whole genome shotgun (WGS) entry which is preliminary data.</text>
</comment>
<dbReference type="Proteomes" id="UP001347796">
    <property type="component" value="Unassembled WGS sequence"/>
</dbReference>
<evidence type="ECO:0000259" key="4">
    <source>
        <dbReference type="Pfam" id="PF13613"/>
    </source>
</evidence>
<sequence length="291" mass="33092">MNDEELETGISTQISMDQKLMTVMEAELSRLQQNFDMRRKLECQKFDVDFFVDEDTTVKYYTGLTNYHILKSLFDYISQDIIVHHKSVLNKFQQLVLCLMKLRLNSSNQDLADRFNVSDTTVSRVFLNVLDILYACLQPDIHWPDREQIQKTVPMSFRAHFGTKVAVIIDCFEVFIERPSNLRAGGETWSNYKHNHTAKYLIGITPQGVVSFISDGYGGRASDKTITETCGFLNKLTPGDVVLADRGFDIQDIVGTSVCTGIHPGIYTGESTTGGFRCRTHKENCQWPNSC</sequence>
<dbReference type="Pfam" id="PF13359">
    <property type="entry name" value="DDE_Tnp_4"/>
    <property type="match status" value="1"/>
</dbReference>
<dbReference type="GO" id="GO:0046872">
    <property type="term" value="F:metal ion binding"/>
    <property type="evidence" value="ECO:0007669"/>
    <property type="project" value="UniProtKB-KW"/>
</dbReference>
<dbReference type="Pfam" id="PF13613">
    <property type="entry name" value="HTH_Tnp_4"/>
    <property type="match status" value="1"/>
</dbReference>